<dbReference type="EMBL" id="LYXE01000050">
    <property type="protein sequence ID" value="PDW00220.1"/>
    <property type="molecule type" value="Genomic_DNA"/>
</dbReference>
<dbReference type="InterPro" id="IPR001279">
    <property type="entry name" value="Metallo-B-lactamas"/>
</dbReference>
<protein>
    <submittedName>
        <fullName evidence="2">MBL fold metallo-hydrolase</fullName>
    </submittedName>
</protein>
<dbReference type="OrthoDB" id="333278at2"/>
<dbReference type="Gene3D" id="3.60.15.10">
    <property type="entry name" value="Ribonuclease Z/Hydroxyacylglutathione hydrolase-like"/>
    <property type="match status" value="1"/>
</dbReference>
<dbReference type="SMART" id="SM00849">
    <property type="entry name" value="Lactamase_B"/>
    <property type="match status" value="1"/>
</dbReference>
<gene>
    <name evidence="2" type="ORF">A9Q02_10380</name>
</gene>
<proteinExistence type="predicted"/>
<comment type="caution">
    <text evidence="2">The sequence shown here is derived from an EMBL/GenBank/DDBJ whole genome shotgun (WGS) entry which is preliminary data.</text>
</comment>
<evidence type="ECO:0000313" key="3">
    <source>
        <dbReference type="Proteomes" id="UP000220922"/>
    </source>
</evidence>
<dbReference type="InterPro" id="IPR037482">
    <property type="entry name" value="ST1585_MBL-fold"/>
</dbReference>
<dbReference type="SUPFAM" id="SSF56281">
    <property type="entry name" value="Metallo-hydrolase/oxidoreductase"/>
    <property type="match status" value="1"/>
</dbReference>
<dbReference type="InterPro" id="IPR036866">
    <property type="entry name" value="RibonucZ/Hydroxyglut_hydro"/>
</dbReference>
<dbReference type="PANTHER" id="PTHR42951:SF22">
    <property type="entry name" value="METALLO BETA-LACTAMASE SUPERFAMILY LIPOPROTEIN"/>
    <property type="match status" value="1"/>
</dbReference>
<sequence length="306" mass="33487">MNTQTYPHGVLTLDTLHLGRPGVVATYLLLGDELALVDPGPAGTLPTVEAALAQHDLSLQDLRHVILTHVHLDHAGATGTILAQNPHVQVHVHERGAPHLIDPSRLVKSAGQLWGDQLEMLWGQTIPVPPTAITTLVGGERLQLGTRVLHAYDAPGHAKHHLVWYDEESEAAFVGDNTGVRRQLQPFTRPATPPPDVDLVAWQSTLDLIKGLRPQWLMLTHFGAYHDVEFHLADVRERLLRWGELVRTGLTSGKSEAEQLAALEAQALAEAASLDETELAALTQQSGAVELSWRGLVRYWQKQAAS</sequence>
<dbReference type="AlphaFoldDB" id="A0A2H3L1C1"/>
<dbReference type="Pfam" id="PF00753">
    <property type="entry name" value="Lactamase_B"/>
    <property type="match status" value="1"/>
</dbReference>
<dbReference type="Proteomes" id="UP000220922">
    <property type="component" value="Unassembled WGS sequence"/>
</dbReference>
<organism evidence="2 3">
    <name type="scientific">Candidatus Chloroploca asiatica</name>
    <dbReference type="NCBI Taxonomy" id="1506545"/>
    <lineage>
        <taxon>Bacteria</taxon>
        <taxon>Bacillati</taxon>
        <taxon>Chloroflexota</taxon>
        <taxon>Chloroflexia</taxon>
        <taxon>Chloroflexales</taxon>
        <taxon>Chloroflexineae</taxon>
        <taxon>Oscillochloridaceae</taxon>
        <taxon>Candidatus Chloroploca</taxon>
    </lineage>
</organism>
<name>A0A2H3L1C1_9CHLR</name>
<dbReference type="PANTHER" id="PTHR42951">
    <property type="entry name" value="METALLO-BETA-LACTAMASE DOMAIN-CONTAINING"/>
    <property type="match status" value="1"/>
</dbReference>
<keyword evidence="3" id="KW-1185">Reference proteome</keyword>
<dbReference type="InterPro" id="IPR050855">
    <property type="entry name" value="NDM-1-like"/>
</dbReference>
<reference evidence="2 3" key="1">
    <citation type="submission" date="2016-05" db="EMBL/GenBank/DDBJ databases">
        <authorList>
            <person name="Lavstsen T."/>
            <person name="Jespersen J.S."/>
        </authorList>
    </citation>
    <scope>NUCLEOTIDE SEQUENCE [LARGE SCALE GENOMIC DNA]</scope>
    <source>
        <strain evidence="2 3">B7-9</strain>
    </source>
</reference>
<dbReference type="GO" id="GO:0016787">
    <property type="term" value="F:hydrolase activity"/>
    <property type="evidence" value="ECO:0007669"/>
    <property type="project" value="UniProtKB-KW"/>
</dbReference>
<accession>A0A2H3L1C1</accession>
<dbReference type="RefSeq" id="WP_097651176.1">
    <property type="nucleotide sequence ID" value="NZ_LYXE01000050.1"/>
</dbReference>
<evidence type="ECO:0000259" key="1">
    <source>
        <dbReference type="SMART" id="SM00849"/>
    </source>
</evidence>
<keyword evidence="2" id="KW-0378">Hydrolase</keyword>
<dbReference type="CDD" id="cd07726">
    <property type="entry name" value="ST1585-like_MBL-fold"/>
    <property type="match status" value="1"/>
</dbReference>
<feature type="domain" description="Metallo-beta-lactamase" evidence="1">
    <location>
        <begin position="23"/>
        <end position="221"/>
    </location>
</feature>
<evidence type="ECO:0000313" key="2">
    <source>
        <dbReference type="EMBL" id="PDW00220.1"/>
    </source>
</evidence>